<evidence type="ECO:0000313" key="1">
    <source>
        <dbReference type="EMBL" id="CAL1281741.1"/>
    </source>
</evidence>
<reference evidence="1 2" key="1">
    <citation type="submission" date="2024-04" db="EMBL/GenBank/DDBJ databases">
        <authorList>
            <person name="Rising A."/>
            <person name="Reimegard J."/>
            <person name="Sonavane S."/>
            <person name="Akerstrom W."/>
            <person name="Nylinder S."/>
            <person name="Hedman E."/>
            <person name="Kallberg Y."/>
        </authorList>
    </citation>
    <scope>NUCLEOTIDE SEQUENCE [LARGE SCALE GENOMIC DNA]</scope>
</reference>
<organism evidence="1 2">
    <name type="scientific">Larinioides sclopetarius</name>
    <dbReference type="NCBI Taxonomy" id="280406"/>
    <lineage>
        <taxon>Eukaryota</taxon>
        <taxon>Metazoa</taxon>
        <taxon>Ecdysozoa</taxon>
        <taxon>Arthropoda</taxon>
        <taxon>Chelicerata</taxon>
        <taxon>Arachnida</taxon>
        <taxon>Araneae</taxon>
        <taxon>Araneomorphae</taxon>
        <taxon>Entelegynae</taxon>
        <taxon>Araneoidea</taxon>
        <taxon>Araneidae</taxon>
        <taxon>Larinioides</taxon>
    </lineage>
</organism>
<proteinExistence type="predicted"/>
<evidence type="ECO:0000313" key="2">
    <source>
        <dbReference type="Proteomes" id="UP001497382"/>
    </source>
</evidence>
<dbReference type="Proteomes" id="UP001497382">
    <property type="component" value="Unassembled WGS sequence"/>
</dbReference>
<accession>A0AAV2ACN4</accession>
<dbReference type="EMBL" id="CAXIEN010000149">
    <property type="protein sequence ID" value="CAL1281741.1"/>
    <property type="molecule type" value="Genomic_DNA"/>
</dbReference>
<gene>
    <name evidence="1" type="ORF">LARSCL_LOCUS11748</name>
</gene>
<name>A0AAV2ACN4_9ARAC</name>
<keyword evidence="2" id="KW-1185">Reference proteome</keyword>
<comment type="caution">
    <text evidence="1">The sequence shown here is derived from an EMBL/GenBank/DDBJ whole genome shotgun (WGS) entry which is preliminary data.</text>
</comment>
<sequence>MSDVAIFVTKGLYAITEVKDCPLQSCPDGLYCVYRDTGSIACHRPAAEGQKCTRKPIGGFYIEYPPCMNNATCSGGIVVYSQPAHAEIIQNALKTCRFS</sequence>
<dbReference type="AlphaFoldDB" id="A0AAV2ACN4"/>
<protein>
    <submittedName>
        <fullName evidence="1">Uncharacterized protein</fullName>
    </submittedName>
</protein>